<keyword evidence="1" id="KW-0472">Membrane</keyword>
<feature type="transmembrane region" description="Helical" evidence="1">
    <location>
        <begin position="79"/>
        <end position="101"/>
    </location>
</feature>
<dbReference type="PANTHER" id="PTHR30273:SF2">
    <property type="entry name" value="PROTEIN FECR"/>
    <property type="match status" value="1"/>
</dbReference>
<dbReference type="PANTHER" id="PTHR30273">
    <property type="entry name" value="PERIPLASMIC SIGNAL SENSOR AND SIGMA FACTOR ACTIVATOR FECR-RELATED"/>
    <property type="match status" value="1"/>
</dbReference>
<dbReference type="PIRSF" id="PIRSF018266">
    <property type="entry name" value="FecR"/>
    <property type="match status" value="1"/>
</dbReference>
<dbReference type="RefSeq" id="WP_211977212.1">
    <property type="nucleotide sequence ID" value="NZ_CBFHAM010000018.1"/>
</dbReference>
<dbReference type="InterPro" id="IPR006860">
    <property type="entry name" value="FecR"/>
</dbReference>
<evidence type="ECO:0000259" key="2">
    <source>
        <dbReference type="Pfam" id="PF04773"/>
    </source>
</evidence>
<keyword evidence="5" id="KW-1185">Reference proteome</keyword>
<name>A0ABS5JC55_9BACT</name>
<dbReference type="EMBL" id="JAGTXB010000027">
    <property type="protein sequence ID" value="MBS0032052.1"/>
    <property type="molecule type" value="Genomic_DNA"/>
</dbReference>
<evidence type="ECO:0000259" key="3">
    <source>
        <dbReference type="Pfam" id="PF16344"/>
    </source>
</evidence>
<keyword evidence="1" id="KW-0812">Transmembrane</keyword>
<dbReference type="Gene3D" id="2.60.120.1440">
    <property type="match status" value="1"/>
</dbReference>
<dbReference type="Proteomes" id="UP000676386">
    <property type="component" value="Unassembled WGS sequence"/>
</dbReference>
<gene>
    <name evidence="4" type="ORF">KE626_32265</name>
</gene>
<dbReference type="Pfam" id="PF16344">
    <property type="entry name" value="FecR_C"/>
    <property type="match status" value="1"/>
</dbReference>
<proteinExistence type="predicted"/>
<sequence>MKTDKEYLTQLVLFEISGKIREDEKAELNRMIREDQEAAGLYRQLHATWQDDAMQSSAVNNWGPDEIWKAIHQRKRQRIIHISLKGFVALSAMAILGIFIIKIPAHHTPQPLAASNPSHIRLQLSGGQLIDLSDKEGRLQAGSATFNNNNKQLRFIADSGQSQYATITVPAGKEYTVHLPDGSAIQLNAASQLFFPIAFKGHAREITLYGEAYMKIAPSADHPFLVHLPGATIQVLGTEFNVNTYDSNLVKVALVNGAVKVNTDHDTALLKPGFESALTRGKEMKIYRFDEEDVLAWRQGLHLFHNASAEEVARLIHRFYGIPVQLDIKPEHAKAFTGSINRNKPAVNFLEGLKFAQYMDYYFDKDSILHLRPLRTGV</sequence>
<dbReference type="Gene3D" id="3.55.50.30">
    <property type="match status" value="1"/>
</dbReference>
<accession>A0ABS5JC55</accession>
<feature type="domain" description="Protein FecR C-terminal" evidence="3">
    <location>
        <begin position="304"/>
        <end position="368"/>
    </location>
</feature>
<reference evidence="4 5" key="1">
    <citation type="submission" date="2021-04" db="EMBL/GenBank/DDBJ databases">
        <title>Chitinophaga sp. nov., isolated from the rhizosphere soil.</title>
        <authorList>
            <person name="He S."/>
        </authorList>
    </citation>
    <scope>NUCLEOTIDE SEQUENCE [LARGE SCALE GENOMIC DNA]</scope>
    <source>
        <strain evidence="4 5">2R12</strain>
    </source>
</reference>
<organism evidence="4 5">
    <name type="scientific">Chitinophaga hostae</name>
    <dbReference type="NCBI Taxonomy" id="2831022"/>
    <lineage>
        <taxon>Bacteria</taxon>
        <taxon>Pseudomonadati</taxon>
        <taxon>Bacteroidota</taxon>
        <taxon>Chitinophagia</taxon>
        <taxon>Chitinophagales</taxon>
        <taxon>Chitinophagaceae</taxon>
        <taxon>Chitinophaga</taxon>
    </lineage>
</organism>
<dbReference type="InterPro" id="IPR012373">
    <property type="entry name" value="Ferrdict_sens_TM"/>
</dbReference>
<comment type="caution">
    <text evidence="4">The sequence shown here is derived from an EMBL/GenBank/DDBJ whole genome shotgun (WGS) entry which is preliminary data.</text>
</comment>
<keyword evidence="1" id="KW-1133">Transmembrane helix</keyword>
<evidence type="ECO:0000313" key="4">
    <source>
        <dbReference type="EMBL" id="MBS0032052.1"/>
    </source>
</evidence>
<protein>
    <submittedName>
        <fullName evidence="4">FecR domain-containing protein</fullName>
    </submittedName>
</protein>
<feature type="domain" description="FecR protein" evidence="2">
    <location>
        <begin position="166"/>
        <end position="260"/>
    </location>
</feature>
<evidence type="ECO:0000256" key="1">
    <source>
        <dbReference type="SAM" id="Phobius"/>
    </source>
</evidence>
<evidence type="ECO:0000313" key="5">
    <source>
        <dbReference type="Proteomes" id="UP000676386"/>
    </source>
</evidence>
<dbReference type="InterPro" id="IPR032508">
    <property type="entry name" value="FecR_C"/>
</dbReference>
<dbReference type="Pfam" id="PF04773">
    <property type="entry name" value="FecR"/>
    <property type="match status" value="1"/>
</dbReference>